<gene>
    <name evidence="2" type="ORF">A2690_04075</name>
</gene>
<evidence type="ECO:0000313" key="2">
    <source>
        <dbReference type="EMBL" id="OGK16499.1"/>
    </source>
</evidence>
<keyword evidence="1" id="KW-0472">Membrane</keyword>
<reference evidence="2 3" key="1">
    <citation type="journal article" date="2016" name="Nat. Commun.">
        <title>Thousands of microbial genomes shed light on interconnected biogeochemical processes in an aquifer system.</title>
        <authorList>
            <person name="Anantharaman K."/>
            <person name="Brown C.T."/>
            <person name="Hug L.A."/>
            <person name="Sharon I."/>
            <person name="Castelle C.J."/>
            <person name="Probst A.J."/>
            <person name="Thomas B.C."/>
            <person name="Singh A."/>
            <person name="Wilkins M.J."/>
            <person name="Karaoz U."/>
            <person name="Brodie E.L."/>
            <person name="Williams K.H."/>
            <person name="Hubbard S.S."/>
            <person name="Banfield J.F."/>
        </authorList>
    </citation>
    <scope>NUCLEOTIDE SEQUENCE [LARGE SCALE GENOMIC DNA]</scope>
</reference>
<sequence length="261" mass="29253">MSKNVLNLIIIFSCILLVAAFFINPPFGQNQNQTNQNIIITPFPTQPLATVTPANILSKLVSCNNPYLPFQKGKKYTYRVTSTPKLKTEKPIIFTNTVIEASGSSAIVETKFAKDSKINKSKMTCRKSGIYGFPFSYILFTQSDTFSKQFNLETTISSLLESFLILPDQLTIDNKKSWSYPLVLENIPIRFMVEGKVKNNTGNILTLSQSISPAVDFVKTTPLSNSIEIISQFRLGLGIVEYRLKVKAEKPTEMVIKLDSF</sequence>
<organism evidence="2 3">
    <name type="scientific">Candidatus Roizmanbacteria bacterium RIFCSPHIGHO2_01_FULL_39_12b</name>
    <dbReference type="NCBI Taxonomy" id="1802030"/>
    <lineage>
        <taxon>Bacteria</taxon>
        <taxon>Candidatus Roizmaniibacteriota</taxon>
    </lineage>
</organism>
<keyword evidence="1" id="KW-1133">Transmembrane helix</keyword>
<dbReference type="Proteomes" id="UP000178372">
    <property type="component" value="Unassembled WGS sequence"/>
</dbReference>
<dbReference type="EMBL" id="MFZF01000016">
    <property type="protein sequence ID" value="OGK16499.1"/>
    <property type="molecule type" value="Genomic_DNA"/>
</dbReference>
<comment type="caution">
    <text evidence="2">The sequence shown here is derived from an EMBL/GenBank/DDBJ whole genome shotgun (WGS) entry which is preliminary data.</text>
</comment>
<accession>A0A1F7GC53</accession>
<name>A0A1F7GC53_9BACT</name>
<dbReference type="AlphaFoldDB" id="A0A1F7GC53"/>
<keyword evidence="1" id="KW-0812">Transmembrane</keyword>
<evidence type="ECO:0000313" key="3">
    <source>
        <dbReference type="Proteomes" id="UP000178372"/>
    </source>
</evidence>
<proteinExistence type="predicted"/>
<protein>
    <submittedName>
        <fullName evidence="2">Uncharacterized protein</fullName>
    </submittedName>
</protein>
<dbReference type="Gene3D" id="2.40.360.20">
    <property type="match status" value="1"/>
</dbReference>
<feature type="transmembrane region" description="Helical" evidence="1">
    <location>
        <begin position="5"/>
        <end position="23"/>
    </location>
</feature>
<evidence type="ECO:0000256" key="1">
    <source>
        <dbReference type="SAM" id="Phobius"/>
    </source>
</evidence>